<comment type="similarity">
    <text evidence="1">Belongs to the NADH:flavin oxidoreductase/NADH oxidase family.</text>
</comment>
<evidence type="ECO:0008006" key="10">
    <source>
        <dbReference type="Google" id="ProtNLM"/>
    </source>
</evidence>
<feature type="transmembrane region" description="Helical" evidence="5">
    <location>
        <begin position="989"/>
        <end position="1009"/>
    </location>
</feature>
<dbReference type="PANTHER" id="PTHR43656:SF2">
    <property type="entry name" value="BINDING OXIDOREDUCTASE, PUTATIVE (AFU_ORTHOLOGUE AFUA_2G08260)-RELATED"/>
    <property type="match status" value="1"/>
</dbReference>
<evidence type="ECO:0000256" key="5">
    <source>
        <dbReference type="SAM" id="Phobius"/>
    </source>
</evidence>
<evidence type="ECO:0000313" key="8">
    <source>
        <dbReference type="EMBL" id="OBS29584.1"/>
    </source>
</evidence>
<keyword evidence="5" id="KW-0812">Transmembrane</keyword>
<dbReference type="STRING" id="36050.A0A1B8BA30"/>
<feature type="transmembrane region" description="Helical" evidence="5">
    <location>
        <begin position="1219"/>
        <end position="1239"/>
    </location>
</feature>
<feature type="transmembrane region" description="Helical" evidence="5">
    <location>
        <begin position="1061"/>
        <end position="1080"/>
    </location>
</feature>
<accession>A0A1B8BA30</accession>
<evidence type="ECO:0000259" key="6">
    <source>
        <dbReference type="Pfam" id="PF00724"/>
    </source>
</evidence>
<evidence type="ECO:0000256" key="4">
    <source>
        <dbReference type="ARBA" id="ARBA00023002"/>
    </source>
</evidence>
<dbReference type="InterPro" id="IPR013785">
    <property type="entry name" value="Aldolase_TIM"/>
</dbReference>
<name>A0A1B8BA30_FUSPO</name>
<dbReference type="Gene3D" id="3.20.20.70">
    <property type="entry name" value="Aldolase class I"/>
    <property type="match status" value="2"/>
</dbReference>
<feature type="transmembrane region" description="Helical" evidence="5">
    <location>
        <begin position="752"/>
        <end position="772"/>
    </location>
</feature>
<organism evidence="8 9">
    <name type="scientific">Fusarium poae</name>
    <dbReference type="NCBI Taxonomy" id="36050"/>
    <lineage>
        <taxon>Eukaryota</taxon>
        <taxon>Fungi</taxon>
        <taxon>Dikarya</taxon>
        <taxon>Ascomycota</taxon>
        <taxon>Pezizomycotina</taxon>
        <taxon>Sordariomycetes</taxon>
        <taxon>Hypocreomycetidae</taxon>
        <taxon>Hypocreales</taxon>
        <taxon>Nectriaceae</taxon>
        <taxon>Fusarium</taxon>
    </lineage>
</organism>
<keyword evidence="2" id="KW-0285">Flavoprotein</keyword>
<proteinExistence type="inferred from homology"/>
<keyword evidence="4" id="KW-0560">Oxidoreductase</keyword>
<dbReference type="GO" id="GO:0010181">
    <property type="term" value="F:FMN binding"/>
    <property type="evidence" value="ECO:0007669"/>
    <property type="project" value="InterPro"/>
</dbReference>
<evidence type="ECO:0000256" key="2">
    <source>
        <dbReference type="ARBA" id="ARBA00022630"/>
    </source>
</evidence>
<keyword evidence="5" id="KW-0472">Membrane</keyword>
<dbReference type="SUPFAM" id="SSF51395">
    <property type="entry name" value="FMN-linked oxidoreductases"/>
    <property type="match status" value="1"/>
</dbReference>
<keyword evidence="5" id="KW-1133">Transmembrane helix</keyword>
<feature type="transmembrane region" description="Helical" evidence="5">
    <location>
        <begin position="1029"/>
        <end position="1049"/>
    </location>
</feature>
<keyword evidence="9" id="KW-1185">Reference proteome</keyword>
<dbReference type="AlphaFoldDB" id="A0A1B8BA30"/>
<dbReference type="EMBL" id="LYXU01000001">
    <property type="protein sequence ID" value="OBS29584.1"/>
    <property type="molecule type" value="Genomic_DNA"/>
</dbReference>
<sequence length="1269" mass="142345">MTSHIEQPLTLINGLTLPNRLAKSAMAENLADKDLLPTDQIYTAYKTWASGGWGLIITGNVQVDPRHLGQPGDIANNDSIDRNRILDSWKKWASASRSGGTPTVVQISHPGRQSPAGAGNRGFFDKTLAPSAIPLRLGKVLAAKAGFDGVEIHGAHGYLLSQFLSPKTNQRTDEYGGSAGKRAKIVVDIIKAARKAVPPSFTIGIKFNSVDHQSSQALEDCIEQLRLITDAGIDFLEISGGSYEEPIGVADPDRVPAVKKESTKAREAFFLDFATAIRDQFPGLPLLVTGGFRSRKVIGDALANGSLDIVGLARPAMLDPSVPTNTLLNKNKKDEEARGIAVSVPTPWLLKKIGNYIIGAGYESAWYGKKIKTLVSTVVAILFLVAVSFKTFLPGDDPYRCRAVQKTGRWIDLPDEQGNRYPFRQWQPDGCILHEYDSTDIRQCTEGRRIVVVGDSTSRHVAYAFGRLINRKQHEHDKNQSSFPNLRDNVNLTYDGQMIQRLSNVWLGSHGHPLQEKGGFVQNLDVYADEKMDPPSIKDQQGPAIIYVAAGVWYTNHKGNTTRRVPWHTRFHIYRNRFNHLSRFINHNTPDQDPFTAPMDPQDGIGNQIFYGPPSGPCYQGNETKDIKSSARRQGEVADIHKWLHDTEDKRKIPLLWSIVGVTLNQNKTWIDPMTKAMHVIDQVSEARANIILNLRCNAKLDRIQGYHHTGTCCTDYGVNQNRIIIAISIVYLSACLICEILDLLSVKETQWPLLNMQVGSFILVLLMCYFSDRTQMMAKSSKLWEADGFSILCAVCFVALLVTIRRTRPKPPKHLSSPEDESCEMLPPEDCPLETEGSSTANGTYEKLLPENCPAHDEENYQQDEPFLSRKQTEEWKGWMQCFIVIYQWTGADQGPISVYILFRLYIAAYMFQTGYGHTHYFISTGDFSFKRVVSTLLRLNTLSCALTYLMKTDYMFYCAAPLASFWFLVIYTTMAIGKQYNDDLQAVIAKVCISGIVVSAIFATPLMRWMFELFEIIFNIQWSADQWMYHATLDMYIVYIGMGTAIVNQRISSTQIILSLRLVVALAGLFALFCYFSKTSSLSVSSYDSIHPYISFIPILGYIVLRNTSTYTRNYHSKAMAWLGRHSLEISILQSHILLAADRDGVLSIDGIFGDGTVLGDRWRTLLIVVPIFLWTCYTTRSATVYIIELVLKERSEEDDLDEPAFKYLKKLGISHISYPGLRLVCIVLTMWLINLLSPLKQNISLPSGTHDISVLPMPETALDHPF</sequence>
<dbReference type="Pfam" id="PF07779">
    <property type="entry name" value="Cas1_AcylT"/>
    <property type="match status" value="1"/>
</dbReference>
<dbReference type="CDD" id="cd04733">
    <property type="entry name" value="OYE_like_2_FMN"/>
    <property type="match status" value="1"/>
</dbReference>
<evidence type="ECO:0000259" key="7">
    <source>
        <dbReference type="Pfam" id="PF07779"/>
    </source>
</evidence>
<comment type="caution">
    <text evidence="8">The sequence shown here is derived from an EMBL/GenBank/DDBJ whole genome shotgun (WGS) entry which is preliminary data.</text>
</comment>
<evidence type="ECO:0000256" key="3">
    <source>
        <dbReference type="ARBA" id="ARBA00022643"/>
    </source>
</evidence>
<feature type="transmembrane region" description="Helical" evidence="5">
    <location>
        <begin position="956"/>
        <end position="977"/>
    </location>
</feature>
<evidence type="ECO:0000256" key="1">
    <source>
        <dbReference type="ARBA" id="ARBA00005979"/>
    </source>
</evidence>
<gene>
    <name evidence="8" type="ORF">FPOA_03521</name>
</gene>
<feature type="domain" description="NADH:flavin oxidoreductase/NADH oxidase N-terminal" evidence="6">
    <location>
        <begin position="141"/>
        <end position="324"/>
    </location>
</feature>
<feature type="domain" description="Cas1p 10 TM acyl transferase" evidence="7">
    <location>
        <begin position="863"/>
        <end position="1172"/>
    </location>
</feature>
<feature type="transmembrane region" description="Helical" evidence="5">
    <location>
        <begin position="1092"/>
        <end position="1110"/>
    </location>
</feature>
<dbReference type="InterPro" id="IPR012419">
    <property type="entry name" value="Cas1_AcylTrans_dom"/>
</dbReference>
<dbReference type="InterPro" id="IPR001155">
    <property type="entry name" value="OxRdtase_FMN_N"/>
</dbReference>
<protein>
    <recommendedName>
        <fullName evidence="10">NADH:flavin oxidoreductase/NADH oxidase N-terminal domain-containing protein</fullName>
    </recommendedName>
</protein>
<evidence type="ECO:0000313" key="9">
    <source>
        <dbReference type="Proteomes" id="UP000091967"/>
    </source>
</evidence>
<feature type="transmembrane region" description="Helical" evidence="5">
    <location>
        <begin position="1168"/>
        <end position="1190"/>
    </location>
</feature>
<dbReference type="OMA" id="IFLWTCY"/>
<dbReference type="PANTHER" id="PTHR43656">
    <property type="entry name" value="BINDING OXIDOREDUCTASE, PUTATIVE (AFU_ORTHOLOGUE AFUA_2G08260)-RELATED"/>
    <property type="match status" value="1"/>
</dbReference>
<dbReference type="Pfam" id="PF00724">
    <property type="entry name" value="Oxidored_FMN"/>
    <property type="match status" value="1"/>
</dbReference>
<feature type="transmembrane region" description="Helical" evidence="5">
    <location>
        <begin position="724"/>
        <end position="746"/>
    </location>
</feature>
<dbReference type="GO" id="GO:0016491">
    <property type="term" value="F:oxidoreductase activity"/>
    <property type="evidence" value="ECO:0007669"/>
    <property type="project" value="UniProtKB-KW"/>
</dbReference>
<feature type="transmembrane region" description="Helical" evidence="5">
    <location>
        <begin position="784"/>
        <end position="805"/>
    </location>
</feature>
<dbReference type="Proteomes" id="UP000091967">
    <property type="component" value="Unassembled WGS sequence"/>
</dbReference>
<keyword evidence="3" id="KW-0288">FMN</keyword>
<dbReference type="InterPro" id="IPR051799">
    <property type="entry name" value="NADH_flavin_oxidoreductase"/>
</dbReference>
<reference evidence="8 9" key="1">
    <citation type="submission" date="2016-06" db="EMBL/GenBank/DDBJ databases">
        <title>Living apart together: crosstalk between the core and supernumerary genomes in a fungal plant pathogen.</title>
        <authorList>
            <person name="Vanheule A."/>
            <person name="Audenaert K."/>
            <person name="Warris S."/>
            <person name="Van De Geest H."/>
            <person name="Schijlen E."/>
            <person name="Hofte M."/>
            <person name="De Saeger S."/>
            <person name="Haesaert G."/>
            <person name="Waalwijk C."/>
            <person name="Van Der Lee T."/>
        </authorList>
    </citation>
    <scope>NUCLEOTIDE SEQUENCE [LARGE SCALE GENOMIC DNA]</scope>
    <source>
        <strain evidence="8 9">2516</strain>
    </source>
</reference>